<proteinExistence type="predicted"/>
<feature type="chain" id="PRO_5043752825" evidence="2">
    <location>
        <begin position="26"/>
        <end position="287"/>
    </location>
</feature>
<keyword evidence="1" id="KW-0812">Transmembrane</keyword>
<evidence type="ECO:0000256" key="1">
    <source>
        <dbReference type="SAM" id="Phobius"/>
    </source>
</evidence>
<name>A0AAV4X874_9ARAC</name>
<evidence type="ECO:0000256" key="2">
    <source>
        <dbReference type="SAM" id="SignalP"/>
    </source>
</evidence>
<organism evidence="3 4">
    <name type="scientific">Caerostris darwini</name>
    <dbReference type="NCBI Taxonomy" id="1538125"/>
    <lineage>
        <taxon>Eukaryota</taxon>
        <taxon>Metazoa</taxon>
        <taxon>Ecdysozoa</taxon>
        <taxon>Arthropoda</taxon>
        <taxon>Chelicerata</taxon>
        <taxon>Arachnida</taxon>
        <taxon>Araneae</taxon>
        <taxon>Araneomorphae</taxon>
        <taxon>Entelegynae</taxon>
        <taxon>Araneoidea</taxon>
        <taxon>Araneidae</taxon>
        <taxon>Caerostris</taxon>
    </lineage>
</organism>
<keyword evidence="4" id="KW-1185">Reference proteome</keyword>
<feature type="signal peptide" evidence="2">
    <location>
        <begin position="1"/>
        <end position="25"/>
    </location>
</feature>
<dbReference type="EMBL" id="BPLQ01015704">
    <property type="protein sequence ID" value="GIY89974.1"/>
    <property type="molecule type" value="Genomic_DNA"/>
</dbReference>
<accession>A0AAV4X874</accession>
<comment type="caution">
    <text evidence="3">The sequence shown here is derived from an EMBL/GenBank/DDBJ whole genome shotgun (WGS) entry which is preliminary data.</text>
</comment>
<evidence type="ECO:0000313" key="4">
    <source>
        <dbReference type="Proteomes" id="UP001054837"/>
    </source>
</evidence>
<dbReference type="Pfam" id="PF07841">
    <property type="entry name" value="DM4_12"/>
    <property type="match status" value="1"/>
</dbReference>
<reference evidence="3 4" key="1">
    <citation type="submission" date="2021-06" db="EMBL/GenBank/DDBJ databases">
        <title>Caerostris darwini draft genome.</title>
        <authorList>
            <person name="Kono N."/>
            <person name="Arakawa K."/>
        </authorList>
    </citation>
    <scope>NUCLEOTIDE SEQUENCE [LARGE SCALE GENOMIC DNA]</scope>
</reference>
<dbReference type="InterPro" id="IPR006631">
    <property type="entry name" value="DM4_12"/>
</dbReference>
<keyword evidence="2" id="KW-0732">Signal</keyword>
<keyword evidence="1" id="KW-1133">Transmembrane helix</keyword>
<sequence>MRLFHVYVLLIVSLIVLLPVSSTKSSSNKQNEVEGRRFLNLGSFRPFMRVLGMMGIPLLPLLLLRQLIGAGGGASVQGGGGGAGLGSMGALGLIGPFGAGAGLGGLGPLGGGGGIRPLGGLRPLGGGGLRPFGGLIANAAANAAQNAAGGAAGGGSNSLFLRKRSTEQGNNSRLSNFMGALAKLEKVVDKYDLSVPDCQRRLICEVHKSSINPSFGSFTEKLIQAFGVEARLEKSRFTSNTKSVLKDFLKAARNGLQHRECSAIYYKCPIAIPDASHENYVTNPSDP</sequence>
<dbReference type="AlphaFoldDB" id="A0AAV4X874"/>
<keyword evidence="1" id="KW-0472">Membrane</keyword>
<protein>
    <submittedName>
        <fullName evidence="3">Uncharacterized protein</fullName>
    </submittedName>
</protein>
<feature type="transmembrane region" description="Helical" evidence="1">
    <location>
        <begin position="46"/>
        <end position="64"/>
    </location>
</feature>
<gene>
    <name evidence="3" type="primary">AVEN_194610_1</name>
    <name evidence="3" type="ORF">CDAR_605121</name>
</gene>
<dbReference type="Proteomes" id="UP001054837">
    <property type="component" value="Unassembled WGS sequence"/>
</dbReference>
<evidence type="ECO:0000313" key="3">
    <source>
        <dbReference type="EMBL" id="GIY89974.1"/>
    </source>
</evidence>